<dbReference type="Proteomes" id="UP001172457">
    <property type="component" value="Chromosome 5"/>
</dbReference>
<evidence type="ECO:0000259" key="2">
    <source>
        <dbReference type="Pfam" id="PF07727"/>
    </source>
</evidence>
<dbReference type="InterPro" id="IPR013103">
    <property type="entry name" value="RVT_2"/>
</dbReference>
<sequence>MEDQTLEDVEKEDTIPPKHVETHNRDGVQSYEQDGTDDVDVPNSSELLVPCMSSFIPLWRCMRDHHPSTRYSTDEYVVITDAGDPECYVEGMEDEHKKEWVEAMQDEMTSLHENNTFELVKLPKGKTTLKNKWVYKHTSRPRYNARLVVKGFIQRKGIDLEEIFSLVVKMGSIRVILGLVASLDLEVEQIDVETAFLHGDLDREIYMEQPEGFQVKGKEDYVYRVQKILYASRQWYKKFESVMCKQGYKKTSSDHYVFFQRFGDDDFIILLLYVDDMLIIGKNSTRITQLKLELSKSFAMKDLGPAKQIISIWITRDRASKKLHMSQEQYIEKVLRRFNMDIAKAWEAVKCILIYLRSTSKLRITFGNGEPMVVGYTDSDMVGNNDNMKSTSGYFITFAKGAVSWKLRLQKCVALSTTEAECMAATEVCKELLWLKQFMQELGFTQQRYVVLCDNQSAIHLAKNSMFHKRTKHVDVRYHWIRDALENKMFELDKVTDDNGSDMPTKALASEKLKICCSIAGMANSSS</sequence>
<feature type="compositionally biased region" description="Basic and acidic residues" evidence="1">
    <location>
        <begin position="12"/>
        <end position="26"/>
    </location>
</feature>
<dbReference type="CDD" id="cd09272">
    <property type="entry name" value="RNase_HI_RT_Ty1"/>
    <property type="match status" value="1"/>
</dbReference>
<proteinExistence type="predicted"/>
<reference evidence="3" key="1">
    <citation type="submission" date="2023-03" db="EMBL/GenBank/DDBJ databases">
        <title>Chromosome-scale reference genome and RAD-based genetic map of yellow starthistle (Centaurea solstitialis) reveal putative structural variation and QTLs associated with invader traits.</title>
        <authorList>
            <person name="Reatini B."/>
            <person name="Cang F.A."/>
            <person name="Jiang Q."/>
            <person name="Mckibben M.T.W."/>
            <person name="Barker M.S."/>
            <person name="Rieseberg L.H."/>
            <person name="Dlugosch K.M."/>
        </authorList>
    </citation>
    <scope>NUCLEOTIDE SEQUENCE</scope>
    <source>
        <strain evidence="3">CAN-66</strain>
        <tissue evidence="3">Leaf</tissue>
    </source>
</reference>
<dbReference type="SUPFAM" id="SSF56672">
    <property type="entry name" value="DNA/RNA polymerases"/>
    <property type="match status" value="1"/>
</dbReference>
<dbReference type="PANTHER" id="PTHR11439">
    <property type="entry name" value="GAG-POL-RELATED RETROTRANSPOSON"/>
    <property type="match status" value="1"/>
</dbReference>
<dbReference type="EMBL" id="JARYMX010000005">
    <property type="protein sequence ID" value="KAJ9547621.1"/>
    <property type="molecule type" value="Genomic_DNA"/>
</dbReference>
<gene>
    <name evidence="3" type="ORF">OSB04_020164</name>
</gene>
<dbReference type="AlphaFoldDB" id="A0AA38T541"/>
<keyword evidence="4" id="KW-1185">Reference proteome</keyword>
<dbReference type="Pfam" id="PF07727">
    <property type="entry name" value="RVT_2"/>
    <property type="match status" value="1"/>
</dbReference>
<feature type="compositionally biased region" description="Acidic residues" evidence="1">
    <location>
        <begin position="1"/>
        <end position="11"/>
    </location>
</feature>
<accession>A0AA38T541</accession>
<dbReference type="InterPro" id="IPR043502">
    <property type="entry name" value="DNA/RNA_pol_sf"/>
</dbReference>
<evidence type="ECO:0000256" key="1">
    <source>
        <dbReference type="SAM" id="MobiDB-lite"/>
    </source>
</evidence>
<comment type="caution">
    <text evidence="3">The sequence shown here is derived from an EMBL/GenBank/DDBJ whole genome shotgun (WGS) entry which is preliminary data.</text>
</comment>
<evidence type="ECO:0000313" key="3">
    <source>
        <dbReference type="EMBL" id="KAJ9547621.1"/>
    </source>
</evidence>
<name>A0AA38T541_9ASTR</name>
<organism evidence="3 4">
    <name type="scientific">Centaurea solstitialis</name>
    <name type="common">yellow star-thistle</name>
    <dbReference type="NCBI Taxonomy" id="347529"/>
    <lineage>
        <taxon>Eukaryota</taxon>
        <taxon>Viridiplantae</taxon>
        <taxon>Streptophyta</taxon>
        <taxon>Embryophyta</taxon>
        <taxon>Tracheophyta</taxon>
        <taxon>Spermatophyta</taxon>
        <taxon>Magnoliopsida</taxon>
        <taxon>eudicotyledons</taxon>
        <taxon>Gunneridae</taxon>
        <taxon>Pentapetalae</taxon>
        <taxon>asterids</taxon>
        <taxon>campanulids</taxon>
        <taxon>Asterales</taxon>
        <taxon>Asteraceae</taxon>
        <taxon>Carduoideae</taxon>
        <taxon>Cardueae</taxon>
        <taxon>Centaureinae</taxon>
        <taxon>Centaurea</taxon>
    </lineage>
</organism>
<protein>
    <recommendedName>
        <fullName evidence="2">Reverse transcriptase Ty1/copia-type domain-containing protein</fullName>
    </recommendedName>
</protein>
<feature type="domain" description="Reverse transcriptase Ty1/copia-type" evidence="2">
    <location>
        <begin position="114"/>
        <end position="341"/>
    </location>
</feature>
<evidence type="ECO:0000313" key="4">
    <source>
        <dbReference type="Proteomes" id="UP001172457"/>
    </source>
</evidence>
<dbReference type="PANTHER" id="PTHR11439:SF467">
    <property type="entry name" value="INTEGRASE CATALYTIC DOMAIN-CONTAINING PROTEIN"/>
    <property type="match status" value="1"/>
</dbReference>
<feature type="region of interest" description="Disordered" evidence="1">
    <location>
        <begin position="1"/>
        <end position="37"/>
    </location>
</feature>